<dbReference type="EMBL" id="JARQBI010000024">
    <property type="protein sequence ID" value="MDT2797401.1"/>
    <property type="molecule type" value="Genomic_DNA"/>
</dbReference>
<name>A0AAW8TSD6_9ENTE</name>
<sequence>MKLIDVLVKQANKEIKEGTILKVPDEGLFGKKSIFEFEFYGGSFYGEEGLSVEELYPLDTDFLNSEVELIPPKPKKYLVKFNMRWLRSDIGETRYLNYVKKYEYVHIAGKAQNLSHKTQFTKQELQSIQPVREFLEDMEGKYELIEVEDDEIKSRY</sequence>
<protein>
    <submittedName>
        <fullName evidence="1">Uncharacterized protein</fullName>
    </submittedName>
</protein>
<reference evidence="1" key="1">
    <citation type="submission" date="2023-03" db="EMBL/GenBank/DDBJ databases">
        <authorList>
            <person name="Shen W."/>
            <person name="Cai J."/>
        </authorList>
    </citation>
    <scope>NUCLEOTIDE SEQUENCE</scope>
    <source>
        <strain evidence="1">B245-2</strain>
    </source>
</reference>
<accession>A0AAW8TSD6</accession>
<organism evidence="1 2">
    <name type="scientific">Enterococcus cecorum</name>
    <dbReference type="NCBI Taxonomy" id="44008"/>
    <lineage>
        <taxon>Bacteria</taxon>
        <taxon>Bacillati</taxon>
        <taxon>Bacillota</taxon>
        <taxon>Bacilli</taxon>
        <taxon>Lactobacillales</taxon>
        <taxon>Enterococcaceae</taxon>
        <taxon>Enterococcus</taxon>
    </lineage>
</organism>
<gene>
    <name evidence="1" type="ORF">P7H47_09145</name>
</gene>
<dbReference type="AlphaFoldDB" id="A0AAW8TSD6"/>
<dbReference type="Proteomes" id="UP001255696">
    <property type="component" value="Unassembled WGS sequence"/>
</dbReference>
<dbReference type="RefSeq" id="WP_311898148.1">
    <property type="nucleotide sequence ID" value="NZ_JARQBI010000024.1"/>
</dbReference>
<comment type="caution">
    <text evidence="1">The sequence shown here is derived from an EMBL/GenBank/DDBJ whole genome shotgun (WGS) entry which is preliminary data.</text>
</comment>
<evidence type="ECO:0000313" key="1">
    <source>
        <dbReference type="EMBL" id="MDT2797401.1"/>
    </source>
</evidence>
<evidence type="ECO:0000313" key="2">
    <source>
        <dbReference type="Proteomes" id="UP001255696"/>
    </source>
</evidence>
<proteinExistence type="predicted"/>